<dbReference type="SUPFAM" id="SSF54862">
    <property type="entry name" value="4Fe-4S ferredoxins"/>
    <property type="match status" value="1"/>
</dbReference>
<comment type="function">
    <text evidence="8">Ferredoxins are iron-sulfur proteins that transfer electrons in a wide variety of metabolic reactions.</text>
</comment>
<dbReference type="GO" id="GO:0051538">
    <property type="term" value="F:3 iron, 4 sulfur cluster binding"/>
    <property type="evidence" value="ECO:0007669"/>
    <property type="project" value="UniProtKB-KW"/>
</dbReference>
<comment type="cofactor">
    <cofactor evidence="1">
        <name>[3Fe-4S] cluster</name>
        <dbReference type="ChEBI" id="CHEBI:21137"/>
    </cofactor>
</comment>
<dbReference type="InterPro" id="IPR001080">
    <property type="entry name" value="3Fe4S_ferredoxin"/>
</dbReference>
<dbReference type="RefSeq" id="WP_123100732.1">
    <property type="nucleotide sequence ID" value="NZ_RIBZ01000224.1"/>
</dbReference>
<evidence type="ECO:0000256" key="6">
    <source>
        <dbReference type="ARBA" id="ARBA00023014"/>
    </source>
</evidence>
<dbReference type="Proteomes" id="UP000275401">
    <property type="component" value="Unassembled WGS sequence"/>
</dbReference>
<keyword evidence="10" id="KW-1185">Reference proteome</keyword>
<keyword evidence="4 8" id="KW-0249">Electron transport</keyword>
<dbReference type="EMBL" id="RIBZ01000224">
    <property type="protein sequence ID" value="RNG25124.1"/>
    <property type="molecule type" value="Genomic_DNA"/>
</dbReference>
<dbReference type="PANTHER" id="PTHR36923:SF3">
    <property type="entry name" value="FERREDOXIN"/>
    <property type="match status" value="1"/>
</dbReference>
<evidence type="ECO:0000256" key="8">
    <source>
        <dbReference type="RuleBase" id="RU368020"/>
    </source>
</evidence>
<organism evidence="9 10">
    <name type="scientific">Streptomyces botrytidirepellens</name>
    <dbReference type="NCBI Taxonomy" id="2486417"/>
    <lineage>
        <taxon>Bacteria</taxon>
        <taxon>Bacillati</taxon>
        <taxon>Actinomycetota</taxon>
        <taxon>Actinomycetes</taxon>
        <taxon>Kitasatosporales</taxon>
        <taxon>Streptomycetaceae</taxon>
        <taxon>Streptomyces</taxon>
    </lineage>
</organism>
<evidence type="ECO:0000256" key="2">
    <source>
        <dbReference type="ARBA" id="ARBA00022448"/>
    </source>
</evidence>
<accession>A0A3M8W580</accession>
<proteinExistence type="predicted"/>
<dbReference type="Pfam" id="PF13370">
    <property type="entry name" value="Fer4_13"/>
    <property type="match status" value="1"/>
</dbReference>
<name>A0A3M8W580_9ACTN</name>
<protein>
    <recommendedName>
        <fullName evidence="8">Ferredoxin</fullName>
    </recommendedName>
</protein>
<dbReference type="InterPro" id="IPR051269">
    <property type="entry name" value="Fe-S_cluster_ET"/>
</dbReference>
<keyword evidence="6 8" id="KW-0411">Iron-sulfur</keyword>
<keyword evidence="5 8" id="KW-0408">Iron</keyword>
<dbReference type="AlphaFoldDB" id="A0A3M8W580"/>
<dbReference type="GO" id="GO:0005506">
    <property type="term" value="F:iron ion binding"/>
    <property type="evidence" value="ECO:0007669"/>
    <property type="project" value="UniProtKB-UniRule"/>
</dbReference>
<keyword evidence="3 8" id="KW-0479">Metal-binding</keyword>
<evidence type="ECO:0000313" key="9">
    <source>
        <dbReference type="EMBL" id="RNG25124.1"/>
    </source>
</evidence>
<evidence type="ECO:0000256" key="4">
    <source>
        <dbReference type="ARBA" id="ARBA00022982"/>
    </source>
</evidence>
<dbReference type="PANTHER" id="PTHR36923">
    <property type="entry name" value="FERREDOXIN"/>
    <property type="match status" value="1"/>
</dbReference>
<evidence type="ECO:0000256" key="3">
    <source>
        <dbReference type="ARBA" id="ARBA00022723"/>
    </source>
</evidence>
<dbReference type="PRINTS" id="PR00352">
    <property type="entry name" value="3FE4SFRDOXIN"/>
</dbReference>
<dbReference type="GO" id="GO:0009055">
    <property type="term" value="F:electron transfer activity"/>
    <property type="evidence" value="ECO:0007669"/>
    <property type="project" value="UniProtKB-UniRule"/>
</dbReference>
<keyword evidence="7" id="KW-0003">3Fe-4S</keyword>
<sequence>MKITVDEGLCCASGMCVVRADEVFDQREEDGIVVVLDDAPPPEHRDAVREAAAACPTGAISLTE</sequence>
<keyword evidence="2 8" id="KW-0813">Transport</keyword>
<evidence type="ECO:0000313" key="10">
    <source>
        <dbReference type="Proteomes" id="UP000275401"/>
    </source>
</evidence>
<evidence type="ECO:0000256" key="1">
    <source>
        <dbReference type="ARBA" id="ARBA00001927"/>
    </source>
</evidence>
<reference evidence="9 10" key="1">
    <citation type="submission" date="2018-11" db="EMBL/GenBank/DDBJ databases">
        <title>The Potential of Streptomyces as Biocontrol Agents against the Tomato grey mould, Botrytis cinerea (Gray mold) Frontiers in Microbiology.</title>
        <authorList>
            <person name="Li D."/>
        </authorList>
    </citation>
    <scope>NUCLEOTIDE SEQUENCE [LARGE SCALE GENOMIC DNA]</scope>
    <source>
        <strain evidence="9 10">NEAU-LD23</strain>
    </source>
</reference>
<evidence type="ECO:0000256" key="5">
    <source>
        <dbReference type="ARBA" id="ARBA00023004"/>
    </source>
</evidence>
<comment type="caution">
    <text evidence="9">The sequence shown here is derived from an EMBL/GenBank/DDBJ whole genome shotgun (WGS) entry which is preliminary data.</text>
</comment>
<dbReference type="Gene3D" id="3.30.70.20">
    <property type="match status" value="1"/>
</dbReference>
<gene>
    <name evidence="9" type="ORF">EEJ42_16800</name>
</gene>
<evidence type="ECO:0000256" key="7">
    <source>
        <dbReference type="ARBA" id="ARBA00023291"/>
    </source>
</evidence>